<evidence type="ECO:0000313" key="8">
    <source>
        <dbReference type="Proteomes" id="UP001067235"/>
    </source>
</evidence>
<dbReference type="SUPFAM" id="SSF46689">
    <property type="entry name" value="Homeodomain-like"/>
    <property type="match status" value="1"/>
</dbReference>
<dbReference type="Gene3D" id="1.10.357.10">
    <property type="entry name" value="Tetracycline Repressor, domain 2"/>
    <property type="match status" value="1"/>
</dbReference>
<gene>
    <name evidence="7" type="ORF">O4213_21615</name>
</gene>
<reference evidence="7" key="1">
    <citation type="submission" date="2022-12" db="EMBL/GenBank/DDBJ databases">
        <authorList>
            <person name="Krivoruchko A.V."/>
            <person name="Elkin A."/>
        </authorList>
    </citation>
    <scope>NUCLEOTIDE SEQUENCE</scope>
    <source>
        <strain evidence="7">IEGM 1388</strain>
    </source>
</reference>
<protein>
    <submittedName>
        <fullName evidence="7">TetR family transcriptional regulator</fullName>
    </submittedName>
</protein>
<keyword evidence="4" id="KW-0804">Transcription</keyword>
<dbReference type="PROSITE" id="PS50977">
    <property type="entry name" value="HTH_TETR_2"/>
    <property type="match status" value="1"/>
</dbReference>
<proteinExistence type="predicted"/>
<dbReference type="InterPro" id="IPR009057">
    <property type="entry name" value="Homeodomain-like_sf"/>
</dbReference>
<organism evidence="7 8">
    <name type="scientific">Gordonia rubripertincta</name>
    <name type="common">Rhodococcus corallinus</name>
    <dbReference type="NCBI Taxonomy" id="36822"/>
    <lineage>
        <taxon>Bacteria</taxon>
        <taxon>Bacillati</taxon>
        <taxon>Actinomycetota</taxon>
        <taxon>Actinomycetes</taxon>
        <taxon>Mycobacteriales</taxon>
        <taxon>Gordoniaceae</taxon>
        <taxon>Gordonia</taxon>
    </lineage>
</organism>
<evidence type="ECO:0000256" key="2">
    <source>
        <dbReference type="ARBA" id="ARBA00023015"/>
    </source>
</evidence>
<dbReference type="InterPro" id="IPR036271">
    <property type="entry name" value="Tet_transcr_reg_TetR-rel_C_sf"/>
</dbReference>
<keyword evidence="1" id="KW-0678">Repressor</keyword>
<sequence length="210" mass="22906">MSVARISVERRRDLLVAAAFRVIAEHGVEAATTRRISAEAEMSLASFHYAFESRNELLAELVARGTSDEFAAVTAPLTPPARSVDPWTLPDDIGELLKAGLTSYLDSVVADPGREAAMITLAQYARRTEGLEHFARRLYERYYEIAQASLEAAAEAMDVCWATDPQELAPLVVAATDGLTLAYLNTGDRGIAERIIDSTVAMLRGHVTPR</sequence>
<evidence type="ECO:0000259" key="6">
    <source>
        <dbReference type="PROSITE" id="PS50977"/>
    </source>
</evidence>
<feature type="domain" description="HTH tetR-type" evidence="6">
    <location>
        <begin position="9"/>
        <end position="69"/>
    </location>
</feature>
<dbReference type="PANTHER" id="PTHR30055:SF231">
    <property type="entry name" value="TRANSCRIPTIONAL REGULATORY PROTEIN (PROBABLY DEOR-FAMILY)-RELATED"/>
    <property type="match status" value="1"/>
</dbReference>
<evidence type="ECO:0000313" key="7">
    <source>
        <dbReference type="EMBL" id="MCZ4552603.1"/>
    </source>
</evidence>
<dbReference type="InterPro" id="IPR039538">
    <property type="entry name" value="BetI_C"/>
</dbReference>
<dbReference type="SUPFAM" id="SSF48498">
    <property type="entry name" value="Tetracyclin repressor-like, C-terminal domain"/>
    <property type="match status" value="1"/>
</dbReference>
<dbReference type="Pfam" id="PF13977">
    <property type="entry name" value="TetR_C_6"/>
    <property type="match status" value="1"/>
</dbReference>
<dbReference type="Proteomes" id="UP001067235">
    <property type="component" value="Unassembled WGS sequence"/>
</dbReference>
<keyword evidence="3 5" id="KW-0238">DNA-binding</keyword>
<keyword evidence="8" id="KW-1185">Reference proteome</keyword>
<dbReference type="EMBL" id="JAPWIE010000006">
    <property type="protein sequence ID" value="MCZ4552603.1"/>
    <property type="molecule type" value="Genomic_DNA"/>
</dbReference>
<keyword evidence="2" id="KW-0805">Transcription regulation</keyword>
<evidence type="ECO:0000256" key="1">
    <source>
        <dbReference type="ARBA" id="ARBA00022491"/>
    </source>
</evidence>
<dbReference type="PANTHER" id="PTHR30055">
    <property type="entry name" value="HTH-TYPE TRANSCRIPTIONAL REGULATOR RUTR"/>
    <property type="match status" value="1"/>
</dbReference>
<evidence type="ECO:0000256" key="4">
    <source>
        <dbReference type="ARBA" id="ARBA00023163"/>
    </source>
</evidence>
<dbReference type="Pfam" id="PF00440">
    <property type="entry name" value="TetR_N"/>
    <property type="match status" value="1"/>
</dbReference>
<name>A0ABT4N010_GORRU</name>
<comment type="caution">
    <text evidence="7">The sequence shown here is derived from an EMBL/GenBank/DDBJ whole genome shotgun (WGS) entry which is preliminary data.</text>
</comment>
<feature type="DNA-binding region" description="H-T-H motif" evidence="5">
    <location>
        <begin position="32"/>
        <end position="51"/>
    </location>
</feature>
<evidence type="ECO:0000256" key="3">
    <source>
        <dbReference type="ARBA" id="ARBA00023125"/>
    </source>
</evidence>
<dbReference type="InterPro" id="IPR050109">
    <property type="entry name" value="HTH-type_TetR-like_transc_reg"/>
</dbReference>
<evidence type="ECO:0000256" key="5">
    <source>
        <dbReference type="PROSITE-ProRule" id="PRU00335"/>
    </source>
</evidence>
<dbReference type="RefSeq" id="WP_301573276.1">
    <property type="nucleotide sequence ID" value="NZ_JAPWIE010000006.1"/>
</dbReference>
<accession>A0ABT4N010</accession>
<dbReference type="InterPro" id="IPR001647">
    <property type="entry name" value="HTH_TetR"/>
</dbReference>